<dbReference type="AlphaFoldDB" id="A0A0L8GG62"/>
<evidence type="ECO:0000256" key="1">
    <source>
        <dbReference type="SAM" id="SignalP"/>
    </source>
</evidence>
<feature type="signal peptide" evidence="1">
    <location>
        <begin position="1"/>
        <end position="24"/>
    </location>
</feature>
<evidence type="ECO:0000313" key="2">
    <source>
        <dbReference type="EMBL" id="KOF75996.1"/>
    </source>
</evidence>
<proteinExistence type="predicted"/>
<reference evidence="2" key="1">
    <citation type="submission" date="2015-07" db="EMBL/GenBank/DDBJ databases">
        <title>MeaNS - Measles Nucleotide Surveillance Program.</title>
        <authorList>
            <person name="Tran T."/>
            <person name="Druce J."/>
        </authorList>
    </citation>
    <scope>NUCLEOTIDE SEQUENCE</scope>
    <source>
        <strain evidence="2">UCB-OBI-ISO-001</strain>
        <tissue evidence="2">Gonad</tissue>
    </source>
</reference>
<evidence type="ECO:0008006" key="3">
    <source>
        <dbReference type="Google" id="ProtNLM"/>
    </source>
</evidence>
<feature type="chain" id="PRO_5005582939" description="Secreted protein" evidence="1">
    <location>
        <begin position="25"/>
        <end position="66"/>
    </location>
</feature>
<keyword evidence="1" id="KW-0732">Signal</keyword>
<dbReference type="EMBL" id="KQ421906">
    <property type="protein sequence ID" value="KOF75996.1"/>
    <property type="molecule type" value="Genomic_DNA"/>
</dbReference>
<protein>
    <recommendedName>
        <fullName evidence="3">Secreted protein</fullName>
    </recommendedName>
</protein>
<accession>A0A0L8GG62</accession>
<name>A0A0L8GG62_OCTBM</name>
<sequence>MCAKICQCSWVVLCLLLLVSRTHRTQFLKHCAYLESLFHSFISYQSLLRWGFTLSANYSSVYQPLL</sequence>
<gene>
    <name evidence="2" type="ORF">OCBIM_22033922mg</name>
</gene>
<organism evidence="2">
    <name type="scientific">Octopus bimaculoides</name>
    <name type="common">California two-spotted octopus</name>
    <dbReference type="NCBI Taxonomy" id="37653"/>
    <lineage>
        <taxon>Eukaryota</taxon>
        <taxon>Metazoa</taxon>
        <taxon>Spiralia</taxon>
        <taxon>Lophotrochozoa</taxon>
        <taxon>Mollusca</taxon>
        <taxon>Cephalopoda</taxon>
        <taxon>Coleoidea</taxon>
        <taxon>Octopodiformes</taxon>
        <taxon>Octopoda</taxon>
        <taxon>Incirrata</taxon>
        <taxon>Octopodidae</taxon>
        <taxon>Octopus</taxon>
    </lineage>
</organism>